<name>A0A0B0MY65_GOSAR</name>
<keyword evidence="2" id="KW-1185">Reference proteome</keyword>
<organism evidence="1 2">
    <name type="scientific">Gossypium arboreum</name>
    <name type="common">Tree cotton</name>
    <name type="synonym">Gossypium nanking</name>
    <dbReference type="NCBI Taxonomy" id="29729"/>
    <lineage>
        <taxon>Eukaryota</taxon>
        <taxon>Viridiplantae</taxon>
        <taxon>Streptophyta</taxon>
        <taxon>Embryophyta</taxon>
        <taxon>Tracheophyta</taxon>
        <taxon>Spermatophyta</taxon>
        <taxon>Magnoliopsida</taxon>
        <taxon>eudicotyledons</taxon>
        <taxon>Gunneridae</taxon>
        <taxon>Pentapetalae</taxon>
        <taxon>rosids</taxon>
        <taxon>malvids</taxon>
        <taxon>Malvales</taxon>
        <taxon>Malvaceae</taxon>
        <taxon>Malvoideae</taxon>
        <taxon>Gossypium</taxon>
    </lineage>
</organism>
<sequence length="16" mass="1767">MSSSRFGPFLSLFGSF</sequence>
<evidence type="ECO:0000313" key="2">
    <source>
        <dbReference type="Proteomes" id="UP000032142"/>
    </source>
</evidence>
<dbReference type="AlphaFoldDB" id="A0A0B0MY65"/>
<dbReference type="EMBL" id="JRRC01411668">
    <property type="protein sequence ID" value="KHG04444.1"/>
    <property type="molecule type" value="Genomic_DNA"/>
</dbReference>
<gene>
    <name evidence="1" type="ORF">F383_29129</name>
</gene>
<dbReference type="Proteomes" id="UP000032142">
    <property type="component" value="Unassembled WGS sequence"/>
</dbReference>
<proteinExistence type="predicted"/>
<evidence type="ECO:0000313" key="1">
    <source>
        <dbReference type="EMBL" id="KHG04444.1"/>
    </source>
</evidence>
<protein>
    <submittedName>
        <fullName evidence="1">Uncharacterized protein</fullName>
    </submittedName>
</protein>
<reference evidence="2" key="1">
    <citation type="submission" date="2014-09" db="EMBL/GenBank/DDBJ databases">
        <authorList>
            <person name="Mudge J."/>
            <person name="Ramaraj T."/>
            <person name="Lindquist I.E."/>
            <person name="Bharti A.K."/>
            <person name="Sundararajan A."/>
            <person name="Cameron C.T."/>
            <person name="Woodward J.E."/>
            <person name="May G.D."/>
            <person name="Brubaker C."/>
            <person name="Broadhvest J."/>
            <person name="Wilkins T.A."/>
        </authorList>
    </citation>
    <scope>NUCLEOTIDE SEQUENCE</scope>
    <source>
        <strain evidence="2">cv. AKA8401</strain>
    </source>
</reference>
<accession>A0A0B0MY65</accession>
<comment type="caution">
    <text evidence="1">The sequence shown here is derived from an EMBL/GenBank/DDBJ whole genome shotgun (WGS) entry which is preliminary data.</text>
</comment>